<proteinExistence type="predicted"/>
<dbReference type="AlphaFoldDB" id="A0A225DPS9"/>
<reference evidence="2" key="1">
    <citation type="submission" date="2017-06" db="EMBL/GenBank/DDBJ databases">
        <title>Genome analysis of Fimbriiglobus ruber SP5, the first member of the order Planctomycetales with confirmed chitinolytic capability.</title>
        <authorList>
            <person name="Ravin N.V."/>
            <person name="Rakitin A.L."/>
            <person name="Ivanova A.A."/>
            <person name="Beletsky A.V."/>
            <person name="Kulichevskaya I.S."/>
            <person name="Mardanov A.V."/>
            <person name="Dedysh S.N."/>
        </authorList>
    </citation>
    <scope>NUCLEOTIDE SEQUENCE [LARGE SCALE GENOMIC DNA]</scope>
    <source>
        <strain evidence="2">SP5</strain>
    </source>
</reference>
<organism evidence="1 2">
    <name type="scientific">Fimbriiglobus ruber</name>
    <dbReference type="NCBI Taxonomy" id="1908690"/>
    <lineage>
        <taxon>Bacteria</taxon>
        <taxon>Pseudomonadati</taxon>
        <taxon>Planctomycetota</taxon>
        <taxon>Planctomycetia</taxon>
        <taxon>Gemmatales</taxon>
        <taxon>Gemmataceae</taxon>
        <taxon>Fimbriiglobus</taxon>
    </lineage>
</organism>
<name>A0A225DPS9_9BACT</name>
<keyword evidence="2" id="KW-1185">Reference proteome</keyword>
<dbReference type="Proteomes" id="UP000214646">
    <property type="component" value="Unassembled WGS sequence"/>
</dbReference>
<protein>
    <submittedName>
        <fullName evidence="1">Uncharacterized protein</fullName>
    </submittedName>
</protein>
<comment type="caution">
    <text evidence="1">The sequence shown here is derived from an EMBL/GenBank/DDBJ whole genome shotgun (WGS) entry which is preliminary data.</text>
</comment>
<gene>
    <name evidence="1" type="ORF">FRUB_07307</name>
</gene>
<dbReference type="EMBL" id="NIDE01000014">
    <property type="protein sequence ID" value="OWK38187.1"/>
    <property type="molecule type" value="Genomic_DNA"/>
</dbReference>
<evidence type="ECO:0000313" key="1">
    <source>
        <dbReference type="EMBL" id="OWK38187.1"/>
    </source>
</evidence>
<sequence>MEGGTGSWAGAKSVRARFVDATAPGRHGIFGPVRSASKTMFFSTVSDSPDVSMDAYL</sequence>
<evidence type="ECO:0000313" key="2">
    <source>
        <dbReference type="Proteomes" id="UP000214646"/>
    </source>
</evidence>
<accession>A0A225DPS9</accession>